<evidence type="ECO:0000313" key="1">
    <source>
        <dbReference type="EMBL" id="SCC60758.1"/>
    </source>
</evidence>
<protein>
    <submittedName>
        <fullName evidence="1">Uncharacterized protein</fullName>
    </submittedName>
</protein>
<dbReference type="EMBL" id="FMBI01000039">
    <property type="protein sequence ID" value="SCC60758.1"/>
    <property type="molecule type" value="Genomic_DNA"/>
</dbReference>
<reference evidence="1 2" key="1">
    <citation type="submission" date="2016-08" db="EMBL/GenBank/DDBJ databases">
        <authorList>
            <person name="Seilhamer J.J."/>
        </authorList>
    </citation>
    <scope>NUCLEOTIDE SEQUENCE [LARGE SCALE GENOMIC DNA]</scope>
    <source>
        <strain evidence="1 2">IEBC_T61001</strain>
    </source>
</reference>
<gene>
    <name evidence="1" type="ORF">BTT61001_04933</name>
</gene>
<accession>A0A1C4FXU1</accession>
<evidence type="ECO:0000313" key="2">
    <source>
        <dbReference type="Proteomes" id="UP000195991"/>
    </source>
</evidence>
<name>A0A1C4FXU1_BACTU</name>
<dbReference type="RefSeq" id="WP_087985219.1">
    <property type="nucleotide sequence ID" value="NZ_FMBI01000039.1"/>
</dbReference>
<organism evidence="1 2">
    <name type="scientific">Bacillus thuringiensis</name>
    <dbReference type="NCBI Taxonomy" id="1428"/>
    <lineage>
        <taxon>Bacteria</taxon>
        <taxon>Bacillati</taxon>
        <taxon>Bacillota</taxon>
        <taxon>Bacilli</taxon>
        <taxon>Bacillales</taxon>
        <taxon>Bacillaceae</taxon>
        <taxon>Bacillus</taxon>
        <taxon>Bacillus cereus group</taxon>
    </lineage>
</organism>
<dbReference type="AlphaFoldDB" id="A0A1C4FXU1"/>
<proteinExistence type="predicted"/>
<dbReference type="Proteomes" id="UP000195991">
    <property type="component" value="Unassembled WGS sequence"/>
</dbReference>
<sequence>MGLDFNLSEVRWGYISFGNFRRKLAKEIDLDLDAMIGFGGDFSWDLVEDDIKEFLNHSDCEGELTPEQCKVIAPRLIELVRGWSDDDSDKEKALELADDMQWCYENNRVLEFI</sequence>